<evidence type="ECO:0000259" key="1">
    <source>
        <dbReference type="Pfam" id="PF00899"/>
    </source>
</evidence>
<proteinExistence type="predicted"/>
<keyword evidence="3" id="KW-1185">Reference proteome</keyword>
<sequence length="88" mass="10044">MNQTLKLFYTPETYEKITNSNILIIGVGGIGCELLKVLTNSGYRKIDNIRFGYHRGYKFKLIILFQKGTPGYEQVGFSGQRKCNEETS</sequence>
<dbReference type="Pfam" id="PF00899">
    <property type="entry name" value="ThiF"/>
    <property type="match status" value="1"/>
</dbReference>
<dbReference type="PROSITE" id="PS51257">
    <property type="entry name" value="PROKAR_LIPOPROTEIN"/>
    <property type="match status" value="1"/>
</dbReference>
<dbReference type="Proteomes" id="UP000692954">
    <property type="component" value="Unassembled WGS sequence"/>
</dbReference>
<reference evidence="2" key="1">
    <citation type="submission" date="2021-01" db="EMBL/GenBank/DDBJ databases">
        <authorList>
            <consortium name="Genoscope - CEA"/>
            <person name="William W."/>
        </authorList>
    </citation>
    <scope>NUCLEOTIDE SEQUENCE</scope>
</reference>
<dbReference type="EMBL" id="CAJJDN010000050">
    <property type="protein sequence ID" value="CAD8086856.1"/>
    <property type="molecule type" value="Genomic_DNA"/>
</dbReference>
<protein>
    <recommendedName>
        <fullName evidence="1">THIF-type NAD/FAD binding fold domain-containing protein</fullName>
    </recommendedName>
</protein>
<comment type="caution">
    <text evidence="2">The sequence shown here is derived from an EMBL/GenBank/DDBJ whole genome shotgun (WGS) entry which is preliminary data.</text>
</comment>
<dbReference type="OrthoDB" id="1939006at2759"/>
<gene>
    <name evidence="2" type="ORF">PSON_ATCC_30995.1.T0500224</name>
</gene>
<dbReference type="InterPro" id="IPR000594">
    <property type="entry name" value="ThiF_NAD_FAD-bd"/>
</dbReference>
<evidence type="ECO:0000313" key="3">
    <source>
        <dbReference type="Proteomes" id="UP000692954"/>
    </source>
</evidence>
<organism evidence="2 3">
    <name type="scientific">Paramecium sonneborni</name>
    <dbReference type="NCBI Taxonomy" id="65129"/>
    <lineage>
        <taxon>Eukaryota</taxon>
        <taxon>Sar</taxon>
        <taxon>Alveolata</taxon>
        <taxon>Ciliophora</taxon>
        <taxon>Intramacronucleata</taxon>
        <taxon>Oligohymenophorea</taxon>
        <taxon>Peniculida</taxon>
        <taxon>Parameciidae</taxon>
        <taxon>Paramecium</taxon>
    </lineage>
</organism>
<dbReference type="AlphaFoldDB" id="A0A8S1N9D8"/>
<feature type="domain" description="THIF-type NAD/FAD binding fold" evidence="1">
    <location>
        <begin position="7"/>
        <end position="47"/>
    </location>
</feature>
<accession>A0A8S1N9D8</accession>
<name>A0A8S1N9D8_9CILI</name>
<evidence type="ECO:0000313" key="2">
    <source>
        <dbReference type="EMBL" id="CAD8086856.1"/>
    </source>
</evidence>